<keyword evidence="6" id="KW-0456">Lyase</keyword>
<dbReference type="PANTHER" id="PTHR21022:SF19">
    <property type="entry name" value="PREPHENATE DEHYDRATASE-RELATED"/>
    <property type="match status" value="1"/>
</dbReference>
<comment type="caution">
    <text evidence="10">The sequence shown here is derived from an EMBL/GenBank/DDBJ whole genome shotgun (WGS) entry which is preliminary data.</text>
</comment>
<evidence type="ECO:0000256" key="3">
    <source>
        <dbReference type="ARBA" id="ARBA00022605"/>
    </source>
</evidence>
<feature type="domain" description="Prephenate dehydratase" evidence="8">
    <location>
        <begin position="8"/>
        <end position="184"/>
    </location>
</feature>
<dbReference type="RefSeq" id="WP_120524295.1">
    <property type="nucleotide sequence ID" value="NZ_JABFJV010000117.1"/>
</dbReference>
<dbReference type="InterPro" id="IPR045865">
    <property type="entry name" value="ACT-like_dom_sf"/>
</dbReference>
<evidence type="ECO:0000259" key="8">
    <source>
        <dbReference type="PROSITE" id="PS51171"/>
    </source>
</evidence>
<gene>
    <name evidence="10" type="ORF">HMI49_20475</name>
</gene>
<protein>
    <recommendedName>
        <fullName evidence="2">prephenate dehydratase</fullName>
        <ecNumber evidence="2">4.2.1.51</ecNumber>
    </recommendedName>
</protein>
<feature type="domain" description="ACT" evidence="9">
    <location>
        <begin position="197"/>
        <end position="274"/>
    </location>
</feature>
<evidence type="ECO:0000256" key="4">
    <source>
        <dbReference type="ARBA" id="ARBA00023141"/>
    </source>
</evidence>
<evidence type="ECO:0000256" key="5">
    <source>
        <dbReference type="ARBA" id="ARBA00023222"/>
    </source>
</evidence>
<dbReference type="GO" id="GO:0005737">
    <property type="term" value="C:cytoplasm"/>
    <property type="evidence" value="ECO:0007669"/>
    <property type="project" value="TreeGrafter"/>
</dbReference>
<dbReference type="GO" id="GO:0004664">
    <property type="term" value="F:prephenate dehydratase activity"/>
    <property type="evidence" value="ECO:0007669"/>
    <property type="project" value="UniProtKB-EC"/>
</dbReference>
<evidence type="ECO:0000256" key="2">
    <source>
        <dbReference type="ARBA" id="ARBA00013147"/>
    </source>
</evidence>
<evidence type="ECO:0000313" key="10">
    <source>
        <dbReference type="EMBL" id="NOK35580.1"/>
    </source>
</evidence>
<name>A0A3A8IDE2_9BACT</name>
<proteinExistence type="predicted"/>
<keyword evidence="3" id="KW-0028">Amino-acid biosynthesis</keyword>
<dbReference type="Proteomes" id="UP000563426">
    <property type="component" value="Unassembled WGS sequence"/>
</dbReference>
<accession>A0A3A8IDE2</accession>
<keyword evidence="4" id="KW-0057">Aromatic amino acid biosynthesis</keyword>
<dbReference type="AlphaFoldDB" id="A0A3A8IDE2"/>
<sequence>MADAAPRRIAFQGERGAYGDEATGAFFGASVTRIPCPTFRDVFEAVARGTVDGGVVPMESALAGPVAEVVDLLLEFAPPIAGELRLRVRHCLLAPPGRTLEGLTRALSHPQALAQCGGWLRKHHLQPVPEANTAVAARRVAQEALEGTAAIASRTAAELYGLTVLAEDIADSADNATRFLAVGPAVPPHLGSRWKTSVVLTLDDGPGALAGVLTAFATHGVNVARLEARPGGVRAWDYRWCLDVDGAEDSAPVKAALSEARSVCTSLRVLGSYALSD</sequence>
<dbReference type="GO" id="GO:0009094">
    <property type="term" value="P:L-phenylalanine biosynthetic process"/>
    <property type="evidence" value="ECO:0007669"/>
    <property type="project" value="UniProtKB-UniPathway"/>
</dbReference>
<dbReference type="PROSITE" id="PS51171">
    <property type="entry name" value="PREPHENATE_DEHYDR_3"/>
    <property type="match status" value="1"/>
</dbReference>
<dbReference type="UniPathway" id="UPA00121">
    <property type="reaction ID" value="UER00345"/>
</dbReference>
<dbReference type="Pfam" id="PF01842">
    <property type="entry name" value="ACT"/>
    <property type="match status" value="1"/>
</dbReference>
<dbReference type="EC" id="4.2.1.51" evidence="2"/>
<reference evidence="10 11" key="1">
    <citation type="submission" date="2020-05" db="EMBL/GenBank/DDBJ databases">
        <authorList>
            <person name="Whitworth D."/>
        </authorList>
    </citation>
    <scope>NUCLEOTIDE SEQUENCE [LARGE SCALE GENOMIC DNA]</scope>
    <source>
        <strain evidence="10 11">AB043B</strain>
    </source>
</reference>
<keyword evidence="11" id="KW-1185">Reference proteome</keyword>
<dbReference type="SUPFAM" id="SSF55021">
    <property type="entry name" value="ACT-like"/>
    <property type="match status" value="1"/>
</dbReference>
<evidence type="ECO:0000259" key="9">
    <source>
        <dbReference type="PROSITE" id="PS51671"/>
    </source>
</evidence>
<comment type="pathway">
    <text evidence="1">Amino-acid biosynthesis; L-phenylalanine biosynthesis; phenylpyruvate from prephenate: step 1/1.</text>
</comment>
<evidence type="ECO:0000313" key="11">
    <source>
        <dbReference type="Proteomes" id="UP000563426"/>
    </source>
</evidence>
<dbReference type="PROSITE" id="PS00857">
    <property type="entry name" value="PREPHENATE_DEHYDR_1"/>
    <property type="match status" value="1"/>
</dbReference>
<dbReference type="EMBL" id="JABFJV010000117">
    <property type="protein sequence ID" value="NOK35580.1"/>
    <property type="molecule type" value="Genomic_DNA"/>
</dbReference>
<dbReference type="PROSITE" id="PS51671">
    <property type="entry name" value="ACT"/>
    <property type="match status" value="1"/>
</dbReference>
<keyword evidence="5" id="KW-0584">Phenylalanine biosynthesis</keyword>
<evidence type="ECO:0000256" key="6">
    <source>
        <dbReference type="ARBA" id="ARBA00023239"/>
    </source>
</evidence>
<dbReference type="Pfam" id="PF00800">
    <property type="entry name" value="PDT"/>
    <property type="match status" value="1"/>
</dbReference>
<dbReference type="CDD" id="cd13631">
    <property type="entry name" value="PBP2_Ct-PDT_like"/>
    <property type="match status" value="1"/>
</dbReference>
<dbReference type="CDD" id="cd04905">
    <property type="entry name" value="ACT_CM-PDT"/>
    <property type="match status" value="1"/>
</dbReference>
<evidence type="ECO:0000256" key="1">
    <source>
        <dbReference type="ARBA" id="ARBA00004741"/>
    </source>
</evidence>
<comment type="catalytic activity">
    <reaction evidence="7">
        <text>prephenate + H(+) = 3-phenylpyruvate + CO2 + H2O</text>
        <dbReference type="Rhea" id="RHEA:21648"/>
        <dbReference type="ChEBI" id="CHEBI:15377"/>
        <dbReference type="ChEBI" id="CHEBI:15378"/>
        <dbReference type="ChEBI" id="CHEBI:16526"/>
        <dbReference type="ChEBI" id="CHEBI:18005"/>
        <dbReference type="ChEBI" id="CHEBI:29934"/>
        <dbReference type="EC" id="4.2.1.51"/>
    </reaction>
</comment>
<organism evidence="10 11">
    <name type="scientific">Corallococcus exercitus</name>
    <dbReference type="NCBI Taxonomy" id="2316736"/>
    <lineage>
        <taxon>Bacteria</taxon>
        <taxon>Pseudomonadati</taxon>
        <taxon>Myxococcota</taxon>
        <taxon>Myxococcia</taxon>
        <taxon>Myxococcales</taxon>
        <taxon>Cystobacterineae</taxon>
        <taxon>Myxococcaceae</taxon>
        <taxon>Corallococcus</taxon>
    </lineage>
</organism>
<dbReference type="SUPFAM" id="SSF53850">
    <property type="entry name" value="Periplasmic binding protein-like II"/>
    <property type="match status" value="1"/>
</dbReference>
<evidence type="ECO:0000256" key="7">
    <source>
        <dbReference type="ARBA" id="ARBA00047848"/>
    </source>
</evidence>
<dbReference type="OrthoDB" id="9802281at2"/>
<dbReference type="Gene3D" id="3.30.70.260">
    <property type="match status" value="1"/>
</dbReference>
<dbReference type="InterPro" id="IPR002912">
    <property type="entry name" value="ACT_dom"/>
</dbReference>
<dbReference type="InterPro" id="IPR001086">
    <property type="entry name" value="Preph_deHydtase"/>
</dbReference>
<dbReference type="PANTHER" id="PTHR21022">
    <property type="entry name" value="PREPHENATE DEHYDRATASE P PROTEIN"/>
    <property type="match status" value="1"/>
</dbReference>
<dbReference type="InterPro" id="IPR018528">
    <property type="entry name" value="Preph_deHydtase_CS"/>
</dbReference>
<dbReference type="Gene3D" id="3.40.190.10">
    <property type="entry name" value="Periplasmic binding protein-like II"/>
    <property type="match status" value="2"/>
</dbReference>